<evidence type="ECO:0000313" key="4">
    <source>
        <dbReference type="Proteomes" id="UP001445076"/>
    </source>
</evidence>
<sequence length="287" mass="29876">DELVSVTIILAVVVGVVGPLVLVALVAVVLLNLKNKRRPNGKIVSIPLQTSLDDSLDHEDKNPDIIPANGNAEAEKTSPTTPEDGGFGSVHICASVPYPSSVYGTYLRTSRPLAAAEPQTEDLLYAELSLPSGRDQYSTATFSHCKIEPTVYTSIDLAIPGVPVSTGVVPIRSGGSGGIVASSACEVMGSGLGGSAVGVMGGSMVSLLGSNIVGQDGNMCPRNSLVMSAMCSQETMTGNLDSLAHTTPITPPYEFGRHQLTPPILPEDNKQTTVKTVLVVNHEESEV</sequence>
<accession>A0AAW0W9A0</accession>
<feature type="non-terminal residue" evidence="3">
    <location>
        <position position="1"/>
    </location>
</feature>
<evidence type="ECO:0000313" key="3">
    <source>
        <dbReference type="EMBL" id="KAK8726941.1"/>
    </source>
</evidence>
<evidence type="ECO:0000256" key="2">
    <source>
        <dbReference type="SAM" id="Phobius"/>
    </source>
</evidence>
<keyword evidence="2" id="KW-0472">Membrane</keyword>
<keyword evidence="2" id="KW-0812">Transmembrane</keyword>
<gene>
    <name evidence="3" type="ORF">OTU49_010146</name>
</gene>
<feature type="region of interest" description="Disordered" evidence="1">
    <location>
        <begin position="55"/>
        <end position="85"/>
    </location>
</feature>
<reference evidence="3 4" key="1">
    <citation type="journal article" date="2024" name="BMC Genomics">
        <title>Genome assembly of redclaw crayfish (Cherax quadricarinatus) provides insights into its immune adaptation and hypoxia tolerance.</title>
        <authorList>
            <person name="Liu Z."/>
            <person name="Zheng J."/>
            <person name="Li H."/>
            <person name="Fang K."/>
            <person name="Wang S."/>
            <person name="He J."/>
            <person name="Zhou D."/>
            <person name="Weng S."/>
            <person name="Chi M."/>
            <person name="Gu Z."/>
            <person name="He J."/>
            <person name="Li F."/>
            <person name="Wang M."/>
        </authorList>
    </citation>
    <scope>NUCLEOTIDE SEQUENCE [LARGE SCALE GENOMIC DNA]</scope>
    <source>
        <strain evidence="3">ZL_2023a</strain>
    </source>
</reference>
<comment type="caution">
    <text evidence="3">The sequence shown here is derived from an EMBL/GenBank/DDBJ whole genome shotgun (WGS) entry which is preliminary data.</text>
</comment>
<feature type="transmembrane region" description="Helical" evidence="2">
    <location>
        <begin position="6"/>
        <end position="33"/>
    </location>
</feature>
<dbReference type="AlphaFoldDB" id="A0AAW0W9A0"/>
<evidence type="ECO:0000256" key="1">
    <source>
        <dbReference type="SAM" id="MobiDB-lite"/>
    </source>
</evidence>
<keyword evidence="4" id="KW-1185">Reference proteome</keyword>
<name>A0AAW0W9A0_CHEQU</name>
<organism evidence="3 4">
    <name type="scientific">Cherax quadricarinatus</name>
    <name type="common">Australian red claw crayfish</name>
    <dbReference type="NCBI Taxonomy" id="27406"/>
    <lineage>
        <taxon>Eukaryota</taxon>
        <taxon>Metazoa</taxon>
        <taxon>Ecdysozoa</taxon>
        <taxon>Arthropoda</taxon>
        <taxon>Crustacea</taxon>
        <taxon>Multicrustacea</taxon>
        <taxon>Malacostraca</taxon>
        <taxon>Eumalacostraca</taxon>
        <taxon>Eucarida</taxon>
        <taxon>Decapoda</taxon>
        <taxon>Pleocyemata</taxon>
        <taxon>Astacidea</taxon>
        <taxon>Parastacoidea</taxon>
        <taxon>Parastacidae</taxon>
        <taxon>Cherax</taxon>
    </lineage>
</organism>
<proteinExistence type="predicted"/>
<dbReference type="Proteomes" id="UP001445076">
    <property type="component" value="Unassembled WGS sequence"/>
</dbReference>
<protein>
    <submittedName>
        <fullName evidence="3">Uncharacterized protein</fullName>
    </submittedName>
</protein>
<keyword evidence="2" id="KW-1133">Transmembrane helix</keyword>
<dbReference type="EMBL" id="JARKIK010000078">
    <property type="protein sequence ID" value="KAK8726941.1"/>
    <property type="molecule type" value="Genomic_DNA"/>
</dbReference>